<dbReference type="Gene3D" id="2.20.70.10">
    <property type="match status" value="1"/>
</dbReference>
<evidence type="ECO:0000313" key="6">
    <source>
        <dbReference type="Proteomes" id="UP000054498"/>
    </source>
</evidence>
<dbReference type="CDD" id="cd00105">
    <property type="entry name" value="KH-I"/>
    <property type="match status" value="3"/>
</dbReference>
<feature type="domain" description="WW" evidence="4">
    <location>
        <begin position="503"/>
        <end position="536"/>
    </location>
</feature>
<gene>
    <name evidence="5" type="ORF">MNEG_0571</name>
</gene>
<dbReference type="PANTHER" id="PTHR10288">
    <property type="entry name" value="KH DOMAIN CONTAINING RNA BINDING PROTEIN"/>
    <property type="match status" value="1"/>
</dbReference>
<dbReference type="CDD" id="cd00201">
    <property type="entry name" value="WW"/>
    <property type="match status" value="1"/>
</dbReference>
<protein>
    <submittedName>
        <fullName evidence="5">Far upstream element-binding protein 3</fullName>
    </submittedName>
</protein>
<dbReference type="SUPFAM" id="SSF54791">
    <property type="entry name" value="Eukaryotic type KH-domain (KH-domain type I)"/>
    <property type="match status" value="3"/>
</dbReference>
<dbReference type="OrthoDB" id="5204190at2759"/>
<feature type="compositionally biased region" description="Gly residues" evidence="3">
    <location>
        <begin position="121"/>
        <end position="133"/>
    </location>
</feature>
<dbReference type="SUPFAM" id="SSF51045">
    <property type="entry name" value="WW domain"/>
    <property type="match status" value="1"/>
</dbReference>
<dbReference type="InterPro" id="IPR036612">
    <property type="entry name" value="KH_dom_type_1_sf"/>
</dbReference>
<organism evidence="5 6">
    <name type="scientific">Monoraphidium neglectum</name>
    <dbReference type="NCBI Taxonomy" id="145388"/>
    <lineage>
        <taxon>Eukaryota</taxon>
        <taxon>Viridiplantae</taxon>
        <taxon>Chlorophyta</taxon>
        <taxon>core chlorophytes</taxon>
        <taxon>Chlorophyceae</taxon>
        <taxon>CS clade</taxon>
        <taxon>Sphaeropleales</taxon>
        <taxon>Selenastraceae</taxon>
        <taxon>Monoraphidium</taxon>
    </lineage>
</organism>
<dbReference type="RefSeq" id="XP_013906403.1">
    <property type="nucleotide sequence ID" value="XM_014050949.1"/>
</dbReference>
<dbReference type="Pfam" id="PF00397">
    <property type="entry name" value="WW"/>
    <property type="match status" value="1"/>
</dbReference>
<name>A0A0D2LM01_9CHLO</name>
<dbReference type="GO" id="GO:0003723">
    <property type="term" value="F:RNA binding"/>
    <property type="evidence" value="ECO:0007669"/>
    <property type="project" value="UniProtKB-UniRule"/>
</dbReference>
<dbReference type="Pfam" id="PF00013">
    <property type="entry name" value="KH_1"/>
    <property type="match status" value="3"/>
</dbReference>
<dbReference type="InterPro" id="IPR036020">
    <property type="entry name" value="WW_dom_sf"/>
</dbReference>
<evidence type="ECO:0000256" key="2">
    <source>
        <dbReference type="PROSITE-ProRule" id="PRU00117"/>
    </source>
</evidence>
<dbReference type="Proteomes" id="UP000054498">
    <property type="component" value="Unassembled WGS sequence"/>
</dbReference>
<dbReference type="GeneID" id="25726689"/>
<proteinExistence type="predicted"/>
<sequence length="538" mass="54125">MAEDAAAPVSDLEQQEEQQQEAVPEQAEEAGLKKRERGDDEDEQEPTAKRPNHNAEDEEDPPAADELPAATAEAAQQDAPVEAAADGGDCPDNAGGAAADPPAEGAAPAAAADEAAAGNPGPAGGNPGTGAGVPAGHSPDDREYTVHPDGTVSEVLHIAKTMIGKLIGKAGATIMGLQASTGASIQVDQATATRGGECRRVTIKGTAAQVESAKAQVEAVLAADAPGAAPASGETSTDVRCPQAVVGRIIGRAGETIKLLQAASGAYILVNQNFPDGEDRIVTVSGSNDSVERAANMIRDLIASDQNTVQSVIQKYGHGKTIKLQCPRSAVGRIIGRGGETVKMLQRKYNASVQINQSTDPMDITIIASPHEAEACQAEINHIIMHPDMPMGGGGGMGPGFRGGPGGGGMGPRPGYGGGGMPGPYGMGMPGMYGAMPYGGMMPPYGGYGMGMPPAAMPAYGGYAMGGGYDAAAYGGAGGYGGGAAVGAQQQYGGPAGGVGAGGAAASVWQAIPDDQGRTYYYNSQTGVSQWEKPADMP</sequence>
<dbReference type="InterPro" id="IPR001202">
    <property type="entry name" value="WW_dom"/>
</dbReference>
<evidence type="ECO:0000256" key="1">
    <source>
        <dbReference type="ARBA" id="ARBA00022737"/>
    </source>
</evidence>
<dbReference type="SMART" id="SM00456">
    <property type="entry name" value="WW"/>
    <property type="match status" value="1"/>
</dbReference>
<dbReference type="InterPro" id="IPR004088">
    <property type="entry name" value="KH_dom_type_1"/>
</dbReference>
<reference evidence="5 6" key="1">
    <citation type="journal article" date="2013" name="BMC Genomics">
        <title>Reconstruction of the lipid metabolism for the microalga Monoraphidium neglectum from its genome sequence reveals characteristics suitable for biofuel production.</title>
        <authorList>
            <person name="Bogen C."/>
            <person name="Al-Dilaimi A."/>
            <person name="Albersmeier A."/>
            <person name="Wichmann J."/>
            <person name="Grundmann M."/>
            <person name="Rupp O."/>
            <person name="Lauersen K.J."/>
            <person name="Blifernez-Klassen O."/>
            <person name="Kalinowski J."/>
            <person name="Goesmann A."/>
            <person name="Mussgnug J.H."/>
            <person name="Kruse O."/>
        </authorList>
    </citation>
    <scope>NUCLEOTIDE SEQUENCE [LARGE SCALE GENOMIC DNA]</scope>
    <source>
        <strain evidence="5 6">SAG 48.87</strain>
    </source>
</reference>
<keyword evidence="2" id="KW-0694">RNA-binding</keyword>
<evidence type="ECO:0000259" key="4">
    <source>
        <dbReference type="PROSITE" id="PS50020"/>
    </source>
</evidence>
<dbReference type="EMBL" id="KK100267">
    <property type="protein sequence ID" value="KIZ07384.1"/>
    <property type="molecule type" value="Genomic_DNA"/>
</dbReference>
<keyword evidence="6" id="KW-1185">Reference proteome</keyword>
<dbReference type="STRING" id="145388.A0A0D2LM01"/>
<dbReference type="PROSITE" id="PS01159">
    <property type="entry name" value="WW_DOMAIN_1"/>
    <property type="match status" value="1"/>
</dbReference>
<evidence type="ECO:0000313" key="5">
    <source>
        <dbReference type="EMBL" id="KIZ07384.1"/>
    </source>
</evidence>
<feature type="compositionally biased region" description="Low complexity" evidence="3">
    <location>
        <begin position="64"/>
        <end position="120"/>
    </location>
</feature>
<accession>A0A0D2LM01</accession>
<dbReference type="AlphaFoldDB" id="A0A0D2LM01"/>
<evidence type="ECO:0000256" key="3">
    <source>
        <dbReference type="SAM" id="MobiDB-lite"/>
    </source>
</evidence>
<dbReference type="Gene3D" id="3.30.1370.10">
    <property type="entry name" value="K Homology domain, type 1"/>
    <property type="match status" value="3"/>
</dbReference>
<dbReference type="KEGG" id="mng:MNEG_0571"/>
<dbReference type="PROSITE" id="PS50020">
    <property type="entry name" value="WW_DOMAIN_2"/>
    <property type="match status" value="1"/>
</dbReference>
<dbReference type="InterPro" id="IPR004087">
    <property type="entry name" value="KH_dom"/>
</dbReference>
<feature type="region of interest" description="Disordered" evidence="3">
    <location>
        <begin position="1"/>
        <end position="147"/>
    </location>
</feature>
<keyword evidence="1" id="KW-0677">Repeat</keyword>
<dbReference type="PROSITE" id="PS50084">
    <property type="entry name" value="KH_TYPE_1"/>
    <property type="match status" value="3"/>
</dbReference>
<dbReference type="SMART" id="SM00322">
    <property type="entry name" value="KH"/>
    <property type="match status" value="3"/>
</dbReference>